<evidence type="ECO:0000313" key="1">
    <source>
        <dbReference type="EMBL" id="MDQ0214877.1"/>
    </source>
</evidence>
<organism evidence="1 2">
    <name type="scientific">Oikeobacillus pervagus</name>
    <dbReference type="NCBI Taxonomy" id="1325931"/>
    <lineage>
        <taxon>Bacteria</taxon>
        <taxon>Bacillati</taxon>
        <taxon>Bacillota</taxon>
        <taxon>Bacilli</taxon>
        <taxon>Bacillales</taxon>
        <taxon>Bacillaceae</taxon>
        <taxon>Oikeobacillus</taxon>
    </lineage>
</organism>
<proteinExistence type="predicted"/>
<evidence type="ECO:0000313" key="2">
    <source>
        <dbReference type="Proteomes" id="UP001237207"/>
    </source>
</evidence>
<accession>A0AAJ1WGB9</accession>
<reference evidence="1" key="1">
    <citation type="submission" date="2023-07" db="EMBL/GenBank/DDBJ databases">
        <title>Genomic Encyclopedia of Type Strains, Phase IV (KMG-IV): sequencing the most valuable type-strain genomes for metagenomic binning, comparative biology and taxonomic classification.</title>
        <authorList>
            <person name="Goeker M."/>
        </authorList>
    </citation>
    <scope>NUCLEOTIDE SEQUENCE</scope>
    <source>
        <strain evidence="1">DSM 23947</strain>
    </source>
</reference>
<name>A0AAJ1WGB9_9BACI</name>
<dbReference type="AlphaFoldDB" id="A0AAJ1WGB9"/>
<comment type="caution">
    <text evidence="1">The sequence shown here is derived from an EMBL/GenBank/DDBJ whole genome shotgun (WGS) entry which is preliminary data.</text>
</comment>
<dbReference type="Proteomes" id="UP001237207">
    <property type="component" value="Unassembled WGS sequence"/>
</dbReference>
<protein>
    <recommendedName>
        <fullName evidence="3">Spore germination protein</fullName>
    </recommendedName>
</protein>
<dbReference type="RefSeq" id="WP_307256875.1">
    <property type="nucleotide sequence ID" value="NZ_JAUSUC010000011.1"/>
</dbReference>
<dbReference type="EMBL" id="JAUSUC010000011">
    <property type="protein sequence ID" value="MDQ0214877.1"/>
    <property type="molecule type" value="Genomic_DNA"/>
</dbReference>
<sequence length="81" mass="8695">MPSTIIFNTIAANGMETNAAIFVGENSASGWDSNNKNQTSIGFIFGVGNAFPYNFNLLYDNDYLDTPIVDNDVENAPAAQA</sequence>
<gene>
    <name evidence="1" type="ORF">J2S13_001274</name>
</gene>
<evidence type="ECO:0008006" key="3">
    <source>
        <dbReference type="Google" id="ProtNLM"/>
    </source>
</evidence>
<keyword evidence="2" id="KW-1185">Reference proteome</keyword>